<dbReference type="InterPro" id="IPR026124">
    <property type="entry name" value="Sperm-assoc_Ag8"/>
</dbReference>
<dbReference type="GO" id="GO:0005634">
    <property type="term" value="C:nucleus"/>
    <property type="evidence" value="ECO:0007669"/>
    <property type="project" value="TreeGrafter"/>
</dbReference>
<dbReference type="Proteomes" id="UP000472264">
    <property type="component" value="Chromosome 12"/>
</dbReference>
<reference evidence="1" key="3">
    <citation type="submission" date="2025-09" db="UniProtKB">
        <authorList>
            <consortium name="Ensembl"/>
        </authorList>
    </citation>
    <scope>IDENTIFICATION</scope>
</reference>
<dbReference type="GO" id="GO:0005737">
    <property type="term" value="C:cytoplasm"/>
    <property type="evidence" value="ECO:0007669"/>
    <property type="project" value="TreeGrafter"/>
</dbReference>
<dbReference type="FunCoup" id="A0A665XBX2">
    <property type="interactions" value="1"/>
</dbReference>
<dbReference type="PANTHER" id="PTHR15510:SF5">
    <property type="entry name" value="SPERM-ASSOCIATED ANTIGEN 8"/>
    <property type="match status" value="1"/>
</dbReference>
<protein>
    <submittedName>
        <fullName evidence="1">Sperm associated antigen 8</fullName>
    </submittedName>
</protein>
<dbReference type="AlphaFoldDB" id="A0A665XBX2"/>
<reference evidence="1" key="1">
    <citation type="submission" date="2021-04" db="EMBL/GenBank/DDBJ databases">
        <authorList>
            <consortium name="Wellcome Sanger Institute Data Sharing"/>
        </authorList>
    </citation>
    <scope>NUCLEOTIDE SEQUENCE [LARGE SCALE GENOMIC DNA]</scope>
</reference>
<evidence type="ECO:0000313" key="1">
    <source>
        <dbReference type="Ensembl" id="ENSENLP00000053562.1"/>
    </source>
</evidence>
<accession>A0A665XBX2</accession>
<dbReference type="GO" id="GO:0008017">
    <property type="term" value="F:microtubule binding"/>
    <property type="evidence" value="ECO:0007669"/>
    <property type="project" value="InterPro"/>
</dbReference>
<dbReference type="Pfam" id="PF22584">
    <property type="entry name" value="CFAP143"/>
    <property type="match status" value="1"/>
</dbReference>
<proteinExistence type="predicted"/>
<dbReference type="Ensembl" id="ENSENLT00000054836.1">
    <property type="protein sequence ID" value="ENSENLP00000053562.1"/>
    <property type="gene ID" value="ENSENLG00000022349.1"/>
</dbReference>
<sequence length="200" mass="22573">MIHAVSWPCVWQVRWCVSITQAFLLTLCFISAIVTDSILVGAPDVAALDRDETKAKIQRHGHRGILTMDQESKMESVTTVKAAYGFPQSPGVRLTGMCLCQSRDKERNNFIDKINAELNPPTPKTDFCSTTQRDFSVKGFVPRTTHDYKTEQAITFWSENYQQIQGVTPIQTMNAPFRKSTLFSTPISERLDEIEPPLDS</sequence>
<evidence type="ECO:0000313" key="2">
    <source>
        <dbReference type="Proteomes" id="UP000472264"/>
    </source>
</evidence>
<organism evidence="1 2">
    <name type="scientific">Echeneis naucrates</name>
    <name type="common">Live sharksucker</name>
    <dbReference type="NCBI Taxonomy" id="173247"/>
    <lineage>
        <taxon>Eukaryota</taxon>
        <taxon>Metazoa</taxon>
        <taxon>Chordata</taxon>
        <taxon>Craniata</taxon>
        <taxon>Vertebrata</taxon>
        <taxon>Euteleostomi</taxon>
        <taxon>Actinopterygii</taxon>
        <taxon>Neopterygii</taxon>
        <taxon>Teleostei</taxon>
        <taxon>Neoteleostei</taxon>
        <taxon>Acanthomorphata</taxon>
        <taxon>Carangaria</taxon>
        <taxon>Carangiformes</taxon>
        <taxon>Echeneidae</taxon>
        <taxon>Echeneis</taxon>
    </lineage>
</organism>
<dbReference type="GO" id="GO:0045944">
    <property type="term" value="P:positive regulation of transcription by RNA polymerase II"/>
    <property type="evidence" value="ECO:0007669"/>
    <property type="project" value="TreeGrafter"/>
</dbReference>
<dbReference type="PANTHER" id="PTHR15510">
    <property type="entry name" value="SPERM-ASSOCIATED ANTIGEN 8"/>
    <property type="match status" value="1"/>
</dbReference>
<dbReference type="OMA" id="EYCSTTQ"/>
<reference evidence="1" key="2">
    <citation type="submission" date="2025-08" db="UniProtKB">
        <authorList>
            <consortium name="Ensembl"/>
        </authorList>
    </citation>
    <scope>IDENTIFICATION</scope>
</reference>
<dbReference type="InParanoid" id="A0A665XBX2"/>
<name>A0A665XBX2_ECHNA</name>
<keyword evidence="2" id="KW-1185">Reference proteome</keyword>